<reference evidence="7" key="2">
    <citation type="journal article" date="2021" name="Data Brief">
        <title>Draft genome sequence data of the facultative, thermophilic, xylanolytic bacterium Paenibacillus sp. strain DA-C8.</title>
        <authorList>
            <person name="Chhe C."/>
            <person name="Uke A."/>
            <person name="Baramee S."/>
            <person name="Ungkulpasvich U."/>
            <person name="Tachaapaikoon C."/>
            <person name="Pason P."/>
            <person name="Waeonukul R."/>
            <person name="Ratanakhanokchai K."/>
            <person name="Kosugi A."/>
        </authorList>
    </citation>
    <scope>NUCLEOTIDE SEQUENCE</scope>
    <source>
        <strain evidence="7">DA-C8</strain>
    </source>
</reference>
<dbReference type="PROSITE" id="PS00107">
    <property type="entry name" value="PROTEIN_KINASE_ATP"/>
    <property type="match status" value="1"/>
</dbReference>
<dbReference type="GO" id="GO:0005524">
    <property type="term" value="F:ATP binding"/>
    <property type="evidence" value="ECO:0007669"/>
    <property type="project" value="UniProtKB-UniRule"/>
</dbReference>
<evidence type="ECO:0000256" key="4">
    <source>
        <dbReference type="ARBA" id="ARBA00022840"/>
    </source>
</evidence>
<keyword evidence="4 5" id="KW-0067">ATP-binding</keyword>
<dbReference type="CDD" id="cd14014">
    <property type="entry name" value="STKc_PknB_like"/>
    <property type="match status" value="1"/>
</dbReference>
<dbReference type="GO" id="GO:0004674">
    <property type="term" value="F:protein serine/threonine kinase activity"/>
    <property type="evidence" value="ECO:0007669"/>
    <property type="project" value="TreeGrafter"/>
</dbReference>
<dbReference type="SMART" id="SM00220">
    <property type="entry name" value="S_TKc"/>
    <property type="match status" value="1"/>
</dbReference>
<evidence type="ECO:0000313" key="8">
    <source>
        <dbReference type="Proteomes" id="UP000654993"/>
    </source>
</evidence>
<proteinExistence type="predicted"/>
<keyword evidence="3" id="KW-0418">Kinase</keyword>
<dbReference type="InterPro" id="IPR011009">
    <property type="entry name" value="Kinase-like_dom_sf"/>
</dbReference>
<dbReference type="PROSITE" id="PS50011">
    <property type="entry name" value="PROTEIN_KINASE_DOM"/>
    <property type="match status" value="1"/>
</dbReference>
<organism evidence="7 8">
    <name type="scientific">Insulibacter thermoxylanivorax</name>
    <dbReference type="NCBI Taxonomy" id="2749268"/>
    <lineage>
        <taxon>Bacteria</taxon>
        <taxon>Bacillati</taxon>
        <taxon>Bacillota</taxon>
        <taxon>Bacilli</taxon>
        <taxon>Bacillales</taxon>
        <taxon>Paenibacillaceae</taxon>
        <taxon>Insulibacter</taxon>
    </lineage>
</organism>
<gene>
    <name evidence="7" type="ORF">PRECH8_15650</name>
</gene>
<keyword evidence="8" id="KW-1185">Reference proteome</keyword>
<dbReference type="Proteomes" id="UP000654993">
    <property type="component" value="Unassembled WGS sequence"/>
</dbReference>
<dbReference type="PANTHER" id="PTHR43289">
    <property type="entry name" value="MITOGEN-ACTIVATED PROTEIN KINASE KINASE KINASE 20-RELATED"/>
    <property type="match status" value="1"/>
</dbReference>
<evidence type="ECO:0000259" key="6">
    <source>
        <dbReference type="PROSITE" id="PS50011"/>
    </source>
</evidence>
<dbReference type="InterPro" id="IPR027417">
    <property type="entry name" value="P-loop_NTPase"/>
</dbReference>
<dbReference type="Pfam" id="PF00069">
    <property type="entry name" value="Pkinase"/>
    <property type="match status" value="1"/>
</dbReference>
<dbReference type="SUPFAM" id="SSF56112">
    <property type="entry name" value="Protein kinase-like (PK-like)"/>
    <property type="match status" value="1"/>
</dbReference>
<dbReference type="InterPro" id="IPR017441">
    <property type="entry name" value="Protein_kinase_ATP_BS"/>
</dbReference>
<sequence length="519" mass="59261">MLAHRYRVIECIGQGGMAAVYSAEDLRLAGKRWAVKEVHYESADVKQHTHELQMLLKLDHPRLPKIVDYYRFAERGVSYLIMELVPGRTIKQLVDERGPLRLREVITFGVELCDVLDYLHCQPAPIIHRDLKPDNVIMDDEGHAHLIDFGISRIYQEHKVQDTMLLGSPGFLAPEQLQGRQSDVRTDLYQLGALLFYMATGGRTLTYGEDLFSYLSEESYELGVLLAHCMHKLPEERPASAAEVKAALEGLRGKEPDPKEAMSQLAPEDGGDLPLAARRGACVIVGSLYQGAGATRTALGIAGALQAAGISCALVEYSHVPEYVHMMGGEVTAPDSYTYLLDRSGRESQGHKAAEWMLGDVELYPLSPETSAPRFSLEQWYRSLLYIRADTLIIEIGCHWQDEFAQEMLRRAEYIVCAIDSRQHKWVRRDTEKTLELIMQMQQHRPNIYITAYQHSQARRVPWGMFPLRIDLKITESCDHELQDVYKRLTARWGIPYPKRWKRRSRRIRLLHPGRGRRS</sequence>
<keyword evidence="2 5" id="KW-0547">Nucleotide-binding</keyword>
<dbReference type="PROSITE" id="PS00108">
    <property type="entry name" value="PROTEIN_KINASE_ST"/>
    <property type="match status" value="1"/>
</dbReference>
<dbReference type="Gene3D" id="1.10.510.10">
    <property type="entry name" value="Transferase(Phosphotransferase) domain 1"/>
    <property type="match status" value="1"/>
</dbReference>
<reference evidence="7" key="1">
    <citation type="submission" date="2020-08" db="EMBL/GenBank/DDBJ databases">
        <authorList>
            <person name="Uke A."/>
            <person name="Chhe C."/>
            <person name="Baramee S."/>
            <person name="Kosugi A."/>
        </authorList>
    </citation>
    <scope>NUCLEOTIDE SEQUENCE</scope>
    <source>
        <strain evidence="7">DA-C8</strain>
    </source>
</reference>
<dbReference type="PANTHER" id="PTHR43289:SF34">
    <property type="entry name" value="SERINE_THREONINE-PROTEIN KINASE YBDM-RELATED"/>
    <property type="match status" value="1"/>
</dbReference>
<evidence type="ECO:0000313" key="7">
    <source>
        <dbReference type="EMBL" id="GFR38269.1"/>
    </source>
</evidence>
<protein>
    <recommendedName>
        <fullName evidence="6">Protein kinase domain-containing protein</fullName>
    </recommendedName>
</protein>
<feature type="binding site" evidence="5">
    <location>
        <position position="36"/>
    </location>
    <ligand>
        <name>ATP</name>
        <dbReference type="ChEBI" id="CHEBI:30616"/>
    </ligand>
</feature>
<feature type="domain" description="Protein kinase" evidence="6">
    <location>
        <begin position="6"/>
        <end position="251"/>
    </location>
</feature>
<keyword evidence="1" id="KW-0808">Transferase</keyword>
<evidence type="ECO:0000256" key="3">
    <source>
        <dbReference type="ARBA" id="ARBA00022777"/>
    </source>
</evidence>
<evidence type="ECO:0000256" key="2">
    <source>
        <dbReference type="ARBA" id="ARBA00022741"/>
    </source>
</evidence>
<dbReference type="AlphaFoldDB" id="A0A916VG23"/>
<comment type="caution">
    <text evidence="7">The sequence shown here is derived from an EMBL/GenBank/DDBJ whole genome shotgun (WGS) entry which is preliminary data.</text>
</comment>
<dbReference type="InterPro" id="IPR000719">
    <property type="entry name" value="Prot_kinase_dom"/>
</dbReference>
<dbReference type="SUPFAM" id="SSF52540">
    <property type="entry name" value="P-loop containing nucleoside triphosphate hydrolases"/>
    <property type="match status" value="1"/>
</dbReference>
<name>A0A916VG23_9BACL</name>
<dbReference type="InterPro" id="IPR008271">
    <property type="entry name" value="Ser/Thr_kinase_AS"/>
</dbReference>
<evidence type="ECO:0000256" key="1">
    <source>
        <dbReference type="ARBA" id="ARBA00022679"/>
    </source>
</evidence>
<evidence type="ECO:0000256" key="5">
    <source>
        <dbReference type="PROSITE-ProRule" id="PRU10141"/>
    </source>
</evidence>
<dbReference type="EMBL" id="BMAQ01000014">
    <property type="protein sequence ID" value="GFR38269.1"/>
    <property type="molecule type" value="Genomic_DNA"/>
</dbReference>
<dbReference type="Gene3D" id="3.30.200.20">
    <property type="entry name" value="Phosphorylase Kinase, domain 1"/>
    <property type="match status" value="1"/>
</dbReference>
<accession>A0A916VG23</accession>